<organism evidence="1 2">
    <name type="scientific">Rattus norvegicus</name>
    <name type="common">Rat</name>
    <dbReference type="NCBI Taxonomy" id="10116"/>
    <lineage>
        <taxon>Eukaryota</taxon>
        <taxon>Metazoa</taxon>
        <taxon>Chordata</taxon>
        <taxon>Craniata</taxon>
        <taxon>Vertebrata</taxon>
        <taxon>Euteleostomi</taxon>
        <taxon>Mammalia</taxon>
        <taxon>Eutheria</taxon>
        <taxon>Euarchontoglires</taxon>
        <taxon>Glires</taxon>
        <taxon>Rodentia</taxon>
        <taxon>Myomorpha</taxon>
        <taxon>Muroidea</taxon>
        <taxon>Muridae</taxon>
        <taxon>Murinae</taxon>
        <taxon>Rattus</taxon>
    </lineage>
</organism>
<name>A6KI37_RAT</name>
<protein>
    <submittedName>
        <fullName evidence="1">RCG37238</fullName>
    </submittedName>
</protein>
<gene>
    <name evidence="1" type="ORF">rCG_37238</name>
</gene>
<proteinExistence type="predicted"/>
<accession>A6KI37</accession>
<feature type="non-terminal residue" evidence="1">
    <location>
        <position position="81"/>
    </location>
</feature>
<sequence length="81" mass="9059">MVQVWVLSSLIDSEKLLNARACYLGLLKQMVLHCHQLQEVRASLLVVSWNSVGSPGIPSFLNYFPAEYSQALASFVYQVTV</sequence>
<evidence type="ECO:0000313" key="1">
    <source>
        <dbReference type="EMBL" id="EDL85919.1"/>
    </source>
</evidence>
<reference evidence="1 2" key="1">
    <citation type="submission" date="2005-09" db="EMBL/GenBank/DDBJ databases">
        <authorList>
            <person name="Mural R.J."/>
            <person name="Li P.W."/>
            <person name="Adams M.D."/>
            <person name="Amanatides P.G."/>
            <person name="Baden-Tillson H."/>
            <person name="Barnstead M."/>
            <person name="Chin S.H."/>
            <person name="Dew I."/>
            <person name="Evans C.A."/>
            <person name="Ferriera S."/>
            <person name="Flanigan M."/>
            <person name="Fosler C."/>
            <person name="Glodek A."/>
            <person name="Gu Z."/>
            <person name="Holt R.A."/>
            <person name="Jennings D."/>
            <person name="Kraft C.L."/>
            <person name="Lu F."/>
            <person name="Nguyen T."/>
            <person name="Nusskern D.R."/>
            <person name="Pfannkoch C.M."/>
            <person name="Sitter C."/>
            <person name="Sutton G.G."/>
            <person name="Venter J.C."/>
            <person name="Wang Z."/>
            <person name="Woodage T."/>
            <person name="Zheng X.H."/>
            <person name="Zhong F."/>
        </authorList>
    </citation>
    <scope>NUCLEOTIDE SEQUENCE [LARGE SCALE GENOMIC DNA]</scope>
    <source>
        <strain>BN</strain>
        <strain evidence="2">Sprague-Dawley</strain>
    </source>
</reference>
<dbReference type="EMBL" id="CH474050">
    <property type="protein sequence ID" value="EDL85919.1"/>
    <property type="molecule type" value="Genomic_DNA"/>
</dbReference>
<dbReference type="AlphaFoldDB" id="A6KI37"/>
<evidence type="ECO:0000313" key="2">
    <source>
        <dbReference type="Proteomes" id="UP000234681"/>
    </source>
</evidence>
<dbReference type="Proteomes" id="UP000234681">
    <property type="component" value="Chromosome 3"/>
</dbReference>